<name>A0A5N5D4M6_9PEZI</name>
<comment type="caution">
    <text evidence="1">The sequence shown here is derived from an EMBL/GenBank/DDBJ whole genome shotgun (WGS) entry which is preliminary data.</text>
</comment>
<dbReference type="EMBL" id="MDYX01000024">
    <property type="protein sequence ID" value="KAF9629127.1"/>
    <property type="molecule type" value="Genomic_DNA"/>
</dbReference>
<reference evidence="1 3" key="3">
    <citation type="journal article" date="2019" name="Sci. Rep.">
        <title>A multi-omics analysis of the grapevine pathogen Lasiodiplodia theobromae reveals that temperature affects the expression of virulence- and pathogenicity-related genes.</title>
        <authorList>
            <person name="Felix C."/>
            <person name="Meneses R."/>
            <person name="Goncalves M.F.M."/>
            <person name="Tilleman L."/>
            <person name="Duarte A.S."/>
            <person name="Jorrin-Novo J.V."/>
            <person name="Van de Peer Y."/>
            <person name="Deforce D."/>
            <person name="Van Nieuwerburgh F."/>
            <person name="Esteves A.C."/>
            <person name="Alves A."/>
        </authorList>
    </citation>
    <scope>NUCLEOTIDE SEQUENCE [LARGE SCALE GENOMIC DNA]</scope>
    <source>
        <strain evidence="1 3">LA-SOL3</strain>
    </source>
</reference>
<proteinExistence type="predicted"/>
<gene>
    <name evidence="2" type="ORF">BFW01_g10330</name>
    <name evidence="1" type="ORF">DBV05_g8681</name>
</gene>
<accession>A0A5N5D4M6</accession>
<reference evidence="2" key="1">
    <citation type="submission" date="2016-08" db="EMBL/GenBank/DDBJ databases">
        <authorList>
            <person name="Yan J."/>
        </authorList>
    </citation>
    <scope>NUCLEOTIDE SEQUENCE</scope>
    <source>
        <strain evidence="2">CSS-01s</strain>
    </source>
</reference>
<dbReference type="OrthoDB" id="3789756at2759"/>
<evidence type="ECO:0000313" key="3">
    <source>
        <dbReference type="Proteomes" id="UP000325902"/>
    </source>
</evidence>
<evidence type="ECO:0000313" key="2">
    <source>
        <dbReference type="EMBL" id="KAF9629127.1"/>
    </source>
</evidence>
<keyword evidence="3" id="KW-1185">Reference proteome</keyword>
<reference evidence="2" key="2">
    <citation type="journal article" date="2018" name="DNA Res.">
        <title>Comparative genome and transcriptome analyses reveal adaptations to opportunistic infections in woody plant degrading pathogens of Botryosphaeriaceae.</title>
        <authorList>
            <person name="Yan J.Y."/>
            <person name="Zhao W.S."/>
            <person name="Chen Z."/>
            <person name="Xing Q.K."/>
            <person name="Zhang W."/>
            <person name="Chethana K.W.T."/>
            <person name="Xue M.F."/>
            <person name="Xu J.P."/>
            <person name="Phillips A.J.L."/>
            <person name="Wang Y."/>
            <person name="Liu J.H."/>
            <person name="Liu M."/>
            <person name="Zhou Y."/>
            <person name="Jayawardena R.S."/>
            <person name="Manawasinghe I.S."/>
            <person name="Huang J.B."/>
            <person name="Qiao G.H."/>
            <person name="Fu C.Y."/>
            <person name="Guo F.F."/>
            <person name="Dissanayake A.J."/>
            <person name="Peng Y.L."/>
            <person name="Hyde K.D."/>
            <person name="Li X.H."/>
        </authorList>
    </citation>
    <scope>NUCLEOTIDE SEQUENCE</scope>
    <source>
        <strain evidence="2">CSS-01s</strain>
    </source>
</reference>
<dbReference type="EMBL" id="VCHE01000073">
    <property type="protein sequence ID" value="KAB2572688.1"/>
    <property type="molecule type" value="Genomic_DNA"/>
</dbReference>
<organism evidence="1 3">
    <name type="scientific">Lasiodiplodia theobromae</name>
    <dbReference type="NCBI Taxonomy" id="45133"/>
    <lineage>
        <taxon>Eukaryota</taxon>
        <taxon>Fungi</taxon>
        <taxon>Dikarya</taxon>
        <taxon>Ascomycota</taxon>
        <taxon>Pezizomycotina</taxon>
        <taxon>Dothideomycetes</taxon>
        <taxon>Dothideomycetes incertae sedis</taxon>
        <taxon>Botryosphaeriales</taxon>
        <taxon>Botryosphaeriaceae</taxon>
        <taxon>Lasiodiplodia</taxon>
    </lineage>
</organism>
<dbReference type="Proteomes" id="UP000325902">
    <property type="component" value="Unassembled WGS sequence"/>
</dbReference>
<evidence type="ECO:0000313" key="1">
    <source>
        <dbReference type="EMBL" id="KAB2572688.1"/>
    </source>
</evidence>
<protein>
    <submittedName>
        <fullName evidence="1">Uncharacterized protein</fullName>
    </submittedName>
</protein>
<dbReference type="AlphaFoldDB" id="A0A5N5D4M6"/>
<dbReference type="Proteomes" id="UP000627934">
    <property type="component" value="Unassembled WGS sequence"/>
</dbReference>
<sequence>MPEWTEMRDELVNDCIRGALAVIDLCQTLDNEMGLARSSYTEFTSCCAALLAVLARRISVRNTRLQTACDAGIKLLKKMSVGVFSDSSEKLTVEALETAIHRLDSCSVASPAASGVAYAQFRQWAMNRQHTQCNEPATPRQTTTNTPQNADAMQGLYSFGLDDLSSLPGLDQWFEFGLH</sequence>